<organism evidence="1 2">
    <name type="scientific">Desulfoscipio geothermicus DSM 3669</name>
    <dbReference type="NCBI Taxonomy" id="1121426"/>
    <lineage>
        <taxon>Bacteria</taxon>
        <taxon>Bacillati</taxon>
        <taxon>Bacillota</taxon>
        <taxon>Clostridia</taxon>
        <taxon>Eubacteriales</taxon>
        <taxon>Desulfallaceae</taxon>
        <taxon>Desulfoscipio</taxon>
    </lineage>
</organism>
<name>A0A1I6DIF2_9FIRM</name>
<accession>A0A1I6DIF2</accession>
<evidence type="ECO:0000313" key="2">
    <source>
        <dbReference type="Proteomes" id="UP000199584"/>
    </source>
</evidence>
<dbReference type="PANTHER" id="PTHR37804:SF1">
    <property type="entry name" value="CDAA REGULATORY PROTEIN CDAR"/>
    <property type="match status" value="1"/>
</dbReference>
<proteinExistence type="predicted"/>
<dbReference type="OrthoDB" id="2111604at2"/>
<dbReference type="STRING" id="39060.SAMN05660706_11190"/>
<evidence type="ECO:0000313" key="1">
    <source>
        <dbReference type="EMBL" id="SFR05216.1"/>
    </source>
</evidence>
<dbReference type="Gene3D" id="2.170.120.30">
    <property type="match status" value="1"/>
</dbReference>
<dbReference type="InterPro" id="IPR012505">
    <property type="entry name" value="YbbR"/>
</dbReference>
<gene>
    <name evidence="1" type="ORF">SAMN05660706_11190</name>
</gene>
<dbReference type="PANTHER" id="PTHR37804">
    <property type="entry name" value="CDAA REGULATORY PROTEIN CDAR"/>
    <property type="match status" value="1"/>
</dbReference>
<keyword evidence="2" id="KW-1185">Reference proteome</keyword>
<dbReference type="Gene3D" id="2.170.120.40">
    <property type="entry name" value="YbbR-like domain"/>
    <property type="match status" value="2"/>
</dbReference>
<dbReference type="AlphaFoldDB" id="A0A1I6DIF2"/>
<reference evidence="2" key="1">
    <citation type="submission" date="2016-10" db="EMBL/GenBank/DDBJ databases">
        <authorList>
            <person name="Varghese N."/>
            <person name="Submissions S."/>
        </authorList>
    </citation>
    <scope>NUCLEOTIDE SEQUENCE [LARGE SCALE GENOMIC DNA]</scope>
    <source>
        <strain evidence="2">DSM 3669</strain>
    </source>
</reference>
<dbReference type="InterPro" id="IPR053154">
    <property type="entry name" value="c-di-AMP_regulator"/>
</dbReference>
<dbReference type="CDD" id="cd20206">
    <property type="entry name" value="YbbR"/>
    <property type="match status" value="1"/>
</dbReference>
<dbReference type="Proteomes" id="UP000199584">
    <property type="component" value="Unassembled WGS sequence"/>
</dbReference>
<dbReference type="EMBL" id="FOYM01000011">
    <property type="protein sequence ID" value="SFR05216.1"/>
    <property type="molecule type" value="Genomic_DNA"/>
</dbReference>
<sequence length="315" mass="33463">MSLQWRDNSLKIIAVLLAVLLWVYVTNEQNPVTNQIYSIPLTLQDEPAGYVVNGVPRMVSIRVKAPRSIISTLGKEDFRARLSLFGITAGDQELAVQVTAPPGVDVLQVIPETVRVQADKIVNKNVPVVAHLKGNPAEGLQPGAAVLKPPVVAVQGPSKVLEKINQLGVTVDVTGATDTLEREVVVETGIEGVTANPGRVTVTVPVTALPARDLPVRIRLTGEPAAGYVVSGISAQPSSVQVVARENVLHNLIAVSTMAVDITGITSNVEREVVLILPDGAVSVRPDRVQIKVQITRLETGQPQDDGEGADNPTQ</sequence>
<protein>
    <submittedName>
        <fullName evidence="1">YbbR domain-containing protein</fullName>
    </submittedName>
</protein>
<dbReference type="RefSeq" id="WP_092483022.1">
    <property type="nucleotide sequence ID" value="NZ_FOYM01000011.1"/>
</dbReference>
<dbReference type="Pfam" id="PF07949">
    <property type="entry name" value="YbbR"/>
    <property type="match status" value="3"/>
</dbReference>